<dbReference type="KEGG" id="kbi:30207197"/>
<reference evidence="15" key="1">
    <citation type="submission" date="2013-07" db="EMBL/GenBank/DDBJ databases">
        <authorList>
            <consortium name="The Broad Institute Genome Sequencing Platform"/>
            <person name="Cuomo C."/>
            <person name="Litvintseva A."/>
            <person name="Chen Y."/>
            <person name="Heitman J."/>
            <person name="Sun S."/>
            <person name="Springer D."/>
            <person name="Dromer F."/>
            <person name="Young S.K."/>
            <person name="Zeng Q."/>
            <person name="Gargeya S."/>
            <person name="Fitzgerald M."/>
            <person name="Abouelleil A."/>
            <person name="Alvarado L."/>
            <person name="Berlin A.M."/>
            <person name="Chapman S.B."/>
            <person name="Dewar J."/>
            <person name="Goldberg J."/>
            <person name="Griggs A."/>
            <person name="Gujja S."/>
            <person name="Hansen M."/>
            <person name="Howarth C."/>
            <person name="Imamovic A."/>
            <person name="Larimer J."/>
            <person name="McCowan C."/>
            <person name="Murphy C."/>
            <person name="Pearson M."/>
            <person name="Priest M."/>
            <person name="Roberts A."/>
            <person name="Saif S."/>
            <person name="Shea T."/>
            <person name="Sykes S."/>
            <person name="Wortman J."/>
            <person name="Nusbaum C."/>
            <person name="Birren B."/>
        </authorList>
    </citation>
    <scope>NUCLEOTIDE SEQUENCE</scope>
    <source>
        <strain evidence="15">CBS 10118</strain>
    </source>
</reference>
<evidence type="ECO:0000313" key="16">
    <source>
        <dbReference type="Proteomes" id="UP000092730"/>
    </source>
</evidence>
<dbReference type="Pfam" id="PF02749">
    <property type="entry name" value="QRPTase_N"/>
    <property type="match status" value="1"/>
</dbReference>
<proteinExistence type="inferred from homology"/>
<evidence type="ECO:0000256" key="12">
    <source>
        <dbReference type="PIRNR" id="PIRNR006250"/>
    </source>
</evidence>
<evidence type="ECO:0000256" key="3">
    <source>
        <dbReference type="ARBA" id="ARBA00009400"/>
    </source>
</evidence>
<evidence type="ECO:0000256" key="9">
    <source>
        <dbReference type="ARBA" id="ARBA00022679"/>
    </source>
</evidence>
<gene>
    <name evidence="15" type="ORF">I302_104092</name>
</gene>
<organism evidence="15 16">
    <name type="scientific">Kwoniella bestiolae CBS 10118</name>
    <dbReference type="NCBI Taxonomy" id="1296100"/>
    <lineage>
        <taxon>Eukaryota</taxon>
        <taxon>Fungi</taxon>
        <taxon>Dikarya</taxon>
        <taxon>Basidiomycota</taxon>
        <taxon>Agaricomycotina</taxon>
        <taxon>Tremellomycetes</taxon>
        <taxon>Tremellales</taxon>
        <taxon>Cryptococcaceae</taxon>
        <taxon>Kwoniella</taxon>
    </lineage>
</organism>
<evidence type="ECO:0000256" key="8">
    <source>
        <dbReference type="ARBA" id="ARBA00022676"/>
    </source>
</evidence>
<dbReference type="EC" id="2.4.2.19" evidence="5 12"/>
<keyword evidence="9 12" id="KW-0808">Transferase</keyword>
<dbReference type="RefSeq" id="XP_065725870.1">
    <property type="nucleotide sequence ID" value="XM_065869798.1"/>
</dbReference>
<comment type="pathway">
    <text evidence="2 12">Cofactor biosynthesis; NAD(+) biosynthesis; nicotinate D-ribonucleotide from quinolinate: step 1/1.</text>
</comment>
<dbReference type="InterPro" id="IPR013785">
    <property type="entry name" value="Aldolase_TIM"/>
</dbReference>
<dbReference type="GeneID" id="30207197"/>
<dbReference type="InterPro" id="IPR002638">
    <property type="entry name" value="Quinolinate_PRibosylTrfase_C"/>
</dbReference>
<accession>A0AAJ8K7D0</accession>
<evidence type="ECO:0000256" key="2">
    <source>
        <dbReference type="ARBA" id="ARBA00004893"/>
    </source>
</evidence>
<dbReference type="SUPFAM" id="SSF54675">
    <property type="entry name" value="Nicotinate/Quinolinate PRTase N-terminal domain-like"/>
    <property type="match status" value="1"/>
</dbReference>
<dbReference type="AlphaFoldDB" id="A0AAJ8K7D0"/>
<evidence type="ECO:0000256" key="6">
    <source>
        <dbReference type="ARBA" id="ARBA00020990"/>
    </source>
</evidence>
<dbReference type="Pfam" id="PF01729">
    <property type="entry name" value="QRPTase_C"/>
    <property type="match status" value="1"/>
</dbReference>
<dbReference type="InterPro" id="IPR022412">
    <property type="entry name" value="Quinolinate_PRibosylTrfase_N"/>
</dbReference>
<dbReference type="PANTHER" id="PTHR32179">
    <property type="entry name" value="NICOTINATE-NUCLEOTIDE PYROPHOSPHORYLASE [CARBOXYLATING]"/>
    <property type="match status" value="1"/>
</dbReference>
<evidence type="ECO:0000256" key="4">
    <source>
        <dbReference type="ARBA" id="ARBA00011218"/>
    </source>
</evidence>
<dbReference type="Gene3D" id="3.20.20.70">
    <property type="entry name" value="Aldolase class I"/>
    <property type="match status" value="1"/>
</dbReference>
<comment type="similarity">
    <text evidence="3 12">Belongs to the NadC/ModD family.</text>
</comment>
<dbReference type="PIRSF" id="PIRSF006250">
    <property type="entry name" value="NadC_ModD"/>
    <property type="match status" value="1"/>
</dbReference>
<dbReference type="InterPro" id="IPR027277">
    <property type="entry name" value="NadC/ModD"/>
</dbReference>
<evidence type="ECO:0000259" key="13">
    <source>
        <dbReference type="Pfam" id="PF01729"/>
    </source>
</evidence>
<reference evidence="15" key="2">
    <citation type="submission" date="2024-02" db="EMBL/GenBank/DDBJ databases">
        <title>Comparative genomics of Cryptococcus and Kwoniella reveals pathogenesis evolution and contrasting modes of karyotype evolution via chromosome fusion or intercentromeric recombination.</title>
        <authorList>
            <person name="Coelho M.A."/>
            <person name="David-Palma M."/>
            <person name="Shea T."/>
            <person name="Bowers K."/>
            <person name="McGinley-Smith S."/>
            <person name="Mohammad A.W."/>
            <person name="Gnirke A."/>
            <person name="Yurkov A.M."/>
            <person name="Nowrousian M."/>
            <person name="Sun S."/>
            <person name="Cuomo C.A."/>
            <person name="Heitman J."/>
        </authorList>
    </citation>
    <scope>NUCLEOTIDE SEQUENCE</scope>
    <source>
        <strain evidence="15">CBS 10118</strain>
    </source>
</reference>
<dbReference type="Proteomes" id="UP000092730">
    <property type="component" value="Chromosome 2"/>
</dbReference>
<keyword evidence="7 12" id="KW-0662">Pyridine nucleotide biosynthesis</keyword>
<evidence type="ECO:0000259" key="14">
    <source>
        <dbReference type="Pfam" id="PF02749"/>
    </source>
</evidence>
<dbReference type="GO" id="GO:0004514">
    <property type="term" value="F:nicotinate-nucleotide diphosphorylase (carboxylating) activity"/>
    <property type="evidence" value="ECO:0007669"/>
    <property type="project" value="UniProtKB-EC"/>
</dbReference>
<evidence type="ECO:0000256" key="5">
    <source>
        <dbReference type="ARBA" id="ARBA00011944"/>
    </source>
</evidence>
<dbReference type="InterPro" id="IPR004393">
    <property type="entry name" value="NadC"/>
</dbReference>
<dbReference type="PANTHER" id="PTHR32179:SF3">
    <property type="entry name" value="NICOTINATE-NUCLEOTIDE PYROPHOSPHORYLASE [CARBOXYLATING]"/>
    <property type="match status" value="1"/>
</dbReference>
<dbReference type="GO" id="GO:0005737">
    <property type="term" value="C:cytoplasm"/>
    <property type="evidence" value="ECO:0007669"/>
    <property type="project" value="TreeGrafter"/>
</dbReference>
<dbReference type="GO" id="GO:0009435">
    <property type="term" value="P:NAD+ biosynthetic process"/>
    <property type="evidence" value="ECO:0007669"/>
    <property type="project" value="InterPro"/>
</dbReference>
<feature type="domain" description="Quinolinate phosphoribosyl transferase C-terminal" evidence="13">
    <location>
        <begin position="121"/>
        <end position="294"/>
    </location>
</feature>
<dbReference type="EMBL" id="CP144542">
    <property type="protein sequence ID" value="WVW82087.1"/>
    <property type="molecule type" value="Genomic_DNA"/>
</dbReference>
<evidence type="ECO:0000256" key="11">
    <source>
        <dbReference type="ARBA" id="ARBA00047445"/>
    </source>
</evidence>
<evidence type="ECO:0000313" key="15">
    <source>
        <dbReference type="EMBL" id="WVW82087.1"/>
    </source>
</evidence>
<evidence type="ECO:0000256" key="10">
    <source>
        <dbReference type="ARBA" id="ARBA00033102"/>
    </source>
</evidence>
<dbReference type="Gene3D" id="3.90.1170.20">
    <property type="entry name" value="Quinolinate phosphoribosyl transferase, N-terminal domain"/>
    <property type="match status" value="1"/>
</dbReference>
<keyword evidence="8 12" id="KW-0328">Glycosyltransferase</keyword>
<dbReference type="InterPro" id="IPR036068">
    <property type="entry name" value="Nicotinate_pribotase-like_C"/>
</dbReference>
<keyword evidence="16" id="KW-1185">Reference proteome</keyword>
<dbReference type="InterPro" id="IPR037128">
    <property type="entry name" value="Quinolinate_PRibosylTase_N_sf"/>
</dbReference>
<evidence type="ECO:0000256" key="7">
    <source>
        <dbReference type="ARBA" id="ARBA00022642"/>
    </source>
</evidence>
<protein>
    <recommendedName>
        <fullName evidence="6 12">Nicotinate-nucleotide pyrophosphorylase [carboxylating]</fullName>
        <ecNumber evidence="5 12">2.4.2.19</ecNumber>
    </recommendedName>
    <alternativeName>
        <fullName evidence="10 12">Quinolinate phosphoribosyltransferase [decarboxylating]</fullName>
    </alternativeName>
</protein>
<dbReference type="FunFam" id="3.90.1170.20:FF:000003">
    <property type="entry name" value="Nicotinate-nucleotide pyrophosphorylase [carboxylating]"/>
    <property type="match status" value="1"/>
</dbReference>
<evidence type="ECO:0000256" key="1">
    <source>
        <dbReference type="ARBA" id="ARBA00003237"/>
    </source>
</evidence>
<sequence length="300" mass="32911">MSESDLLPGQNLAHLLPPSWKTEVSRWYAEDTPSFDWAGFVVGEEEQEAILWGKSGGVLAGVPFFDEVFKQAECSVEWLLPEGSVIPPNTKTKVAIVRGKARQLLLAERVGLNTLARCSGIASVSRRFRDLARAEGWKGVVAGTRKTTPGFRLVEKYGMMVGGVDPHRHDLSSMVMLKDNHIWATGSITQAIKSVRRVAGFSLLVNVECQNYDEAHEAISAGANIVMLDNLLGEELHGAAKRLKEEWKGKREFLIETSGGIVEGGLKGRLGPDIDILSTSAVHQSCPHVDFSLKIQPRKK</sequence>
<dbReference type="CDD" id="cd01572">
    <property type="entry name" value="QPRTase"/>
    <property type="match status" value="1"/>
</dbReference>
<comment type="function">
    <text evidence="1 12">Involved in the catabolism of quinolinic acid (QA).</text>
</comment>
<comment type="subunit">
    <text evidence="4 12">Hexamer formed by 3 homodimers.</text>
</comment>
<dbReference type="GO" id="GO:0034213">
    <property type="term" value="P:quinolinate catabolic process"/>
    <property type="evidence" value="ECO:0007669"/>
    <property type="project" value="TreeGrafter"/>
</dbReference>
<dbReference type="SUPFAM" id="SSF51690">
    <property type="entry name" value="Nicotinate/Quinolinate PRTase C-terminal domain-like"/>
    <property type="match status" value="1"/>
</dbReference>
<feature type="domain" description="Quinolinate phosphoribosyl transferase N-terminal" evidence="14">
    <location>
        <begin position="43"/>
        <end position="119"/>
    </location>
</feature>
<name>A0AAJ8K7D0_9TREE</name>
<comment type="catalytic activity">
    <reaction evidence="11 12">
        <text>nicotinate beta-D-ribonucleotide + CO2 + diphosphate = quinolinate + 5-phospho-alpha-D-ribose 1-diphosphate + 2 H(+)</text>
        <dbReference type="Rhea" id="RHEA:12733"/>
        <dbReference type="ChEBI" id="CHEBI:15378"/>
        <dbReference type="ChEBI" id="CHEBI:16526"/>
        <dbReference type="ChEBI" id="CHEBI:29959"/>
        <dbReference type="ChEBI" id="CHEBI:33019"/>
        <dbReference type="ChEBI" id="CHEBI:57502"/>
        <dbReference type="ChEBI" id="CHEBI:58017"/>
        <dbReference type="EC" id="2.4.2.19"/>
    </reaction>
</comment>
<dbReference type="FunFam" id="3.20.20.70:FF:000090">
    <property type="entry name" value="Nicotinate-nucleotide pyrophosphorylase [carboxylating]"/>
    <property type="match status" value="1"/>
</dbReference>
<dbReference type="NCBIfam" id="TIGR00078">
    <property type="entry name" value="nadC"/>
    <property type="match status" value="1"/>
</dbReference>